<reference evidence="1 2" key="1">
    <citation type="submission" date="2019-01" db="EMBL/GenBank/DDBJ databases">
        <title>Geovibrio thiophilus DSM 11263, complete genome.</title>
        <authorList>
            <person name="Spring S."/>
            <person name="Bunk B."/>
            <person name="Sproer C."/>
        </authorList>
    </citation>
    <scope>NUCLEOTIDE SEQUENCE [LARGE SCALE GENOMIC DNA]</scope>
    <source>
        <strain evidence="1 2">DSM 11263</strain>
    </source>
</reference>
<evidence type="ECO:0008006" key="3">
    <source>
        <dbReference type="Google" id="ProtNLM"/>
    </source>
</evidence>
<name>A0A410JZZ3_9BACT</name>
<proteinExistence type="predicted"/>
<dbReference type="EMBL" id="CP035108">
    <property type="protein sequence ID" value="QAR33756.1"/>
    <property type="molecule type" value="Genomic_DNA"/>
</dbReference>
<dbReference type="KEGG" id="gtl:EP073_10170"/>
<organism evidence="1 2">
    <name type="scientific">Geovibrio thiophilus</name>
    <dbReference type="NCBI Taxonomy" id="139438"/>
    <lineage>
        <taxon>Bacteria</taxon>
        <taxon>Pseudomonadati</taxon>
        <taxon>Deferribacterota</taxon>
        <taxon>Deferribacteres</taxon>
        <taxon>Deferribacterales</taxon>
        <taxon>Geovibrionaceae</taxon>
        <taxon>Geovibrio</taxon>
    </lineage>
</organism>
<dbReference type="RefSeq" id="WP_128467042.1">
    <property type="nucleotide sequence ID" value="NZ_CP035108.1"/>
</dbReference>
<protein>
    <recommendedName>
        <fullName evidence="3">Methyl-accepting transducer domain-containing protein</fullName>
    </recommendedName>
</protein>
<evidence type="ECO:0000313" key="2">
    <source>
        <dbReference type="Proteomes" id="UP000287502"/>
    </source>
</evidence>
<gene>
    <name evidence="1" type="ORF">EP073_10170</name>
</gene>
<evidence type="ECO:0000313" key="1">
    <source>
        <dbReference type="EMBL" id="QAR33756.1"/>
    </source>
</evidence>
<keyword evidence="2" id="KW-1185">Reference proteome</keyword>
<dbReference type="AlphaFoldDB" id="A0A410JZZ3"/>
<dbReference type="Proteomes" id="UP000287502">
    <property type="component" value="Chromosome"/>
</dbReference>
<accession>A0A410JZZ3</accession>
<dbReference type="OrthoDB" id="9775874at2"/>
<sequence length="490" mass="55179">MIHLHELKNELTEYFVEIVDIINKLMELRGSSFESMLEINSYLEKSAKSFTDDTAVLIAKISEDLNKKIVSIDIKSMKDEITEASETFLKITDDLELLSYNTICTTISLGAKGATIAHISKEIKKNATVAKNLLENISQTFTSIYDDFKEINATFSENSSKVELMIGGAEDKEAPLEVSSDISRLIECSQFHDIIIQEIDAISSALIECTDDDAFCLGKSYGVHELAIVKMDEVQTKTTEIFEEIKEVIKEFLYHINTDIQNIVGRANLVKMEFEKAKEYSDSIETIVGGLISMIKLTEKELKNAENGILTLRKFGKSFRNLVVITAVEVARIGDTSLESVVVSMSETERILMSLVDKLSVSLKLWGELKNGFSIVLRDANININRLRELHSDSHIDNLLKKSGELDGELAHFRGKFSGDEFMEHLSGGLMKINRSFAEIDRIFQNSFETFKRKIPQHMYSDPDFEAGRASASIIDVMAHEDDHSSIDFF</sequence>